<dbReference type="PANTHER" id="PTHR10606:SF39">
    <property type="entry name" value="6-PHOSPHOFRUCTO-2-KINASE_FRUCTOSE-2,6-BISPHOSPHATASE YLR345W-RELATED"/>
    <property type="match status" value="1"/>
</dbReference>
<evidence type="ECO:0000256" key="2">
    <source>
        <dbReference type="ARBA" id="ARBA00022840"/>
    </source>
</evidence>
<dbReference type="Pfam" id="PF00300">
    <property type="entry name" value="His_Phos_1"/>
    <property type="match status" value="1"/>
</dbReference>
<dbReference type="KEGG" id="lbc:LACBIDRAFT_235554"/>
<dbReference type="GO" id="GO:0006003">
    <property type="term" value="P:fructose 2,6-bisphosphate metabolic process"/>
    <property type="evidence" value="ECO:0007669"/>
    <property type="project" value="InterPro"/>
</dbReference>
<dbReference type="GeneID" id="6076837"/>
<dbReference type="Gene3D" id="3.40.50.300">
    <property type="entry name" value="P-loop containing nucleotide triphosphate hydrolases"/>
    <property type="match status" value="1"/>
</dbReference>
<evidence type="ECO:0000259" key="3">
    <source>
        <dbReference type="Pfam" id="PF01591"/>
    </source>
</evidence>
<dbReference type="GO" id="GO:0005524">
    <property type="term" value="F:ATP binding"/>
    <property type="evidence" value="ECO:0007669"/>
    <property type="project" value="UniProtKB-KW"/>
</dbReference>
<sequence length="501" mass="56806">MVAPLYTTASGLLFHAGKILVVTIGLPARGKTHISRALERYLRWMGVKTQVISLGDYRRKTLGGAQKLPPDYFTLVGEKSPETMALRKKISDGCEKLIWDYFEAGGQVVIYDANNGTKAARQALAEKFDKSGIHVVMLESLCDNKEIIEANIRGVKISSPDYRGWDPDKAVEDYYHRIRDHENYYETLEETTWPFIRIINVGEKIILNNIQGYLQSRIVFFLMNIHNKFRTIYFARSGQSLIEHSYKADSDLSPAGWEYAEKLKEYVLERRAKSLEQKGIDPKERKLVIWTSTRRRAHHTAWPFFGPPPLPSKIKVVEKPQMLEINPGIWDGLNPDQAKKYYPEDWDRFSKDPYSFRAPRAESYHDLSVRLEPILIELEREQEDLLIIGHASVIRCLLAYLIGLPASEIPAIEIARGDLLEVVPASYGVHSHAFHFWDGPGRSRDGVADEGDVGGGVKDANNFYENYAEDTKGKRKVATEEYAAVVAEAARVAEVVNAPGH</sequence>
<dbReference type="OrthoDB" id="267323at2759"/>
<dbReference type="RefSeq" id="XP_001881332.1">
    <property type="nucleotide sequence ID" value="XM_001881297.1"/>
</dbReference>
<dbReference type="EMBL" id="DS547102">
    <property type="protein sequence ID" value="EDR08262.1"/>
    <property type="molecule type" value="Genomic_DNA"/>
</dbReference>
<accession>B0DAS3</accession>
<evidence type="ECO:0000313" key="4">
    <source>
        <dbReference type="EMBL" id="EDR08262.1"/>
    </source>
</evidence>
<organism evidence="5">
    <name type="scientific">Laccaria bicolor (strain S238N-H82 / ATCC MYA-4686)</name>
    <name type="common">Bicoloured deceiver</name>
    <name type="synonym">Laccaria laccata var. bicolor</name>
    <dbReference type="NCBI Taxonomy" id="486041"/>
    <lineage>
        <taxon>Eukaryota</taxon>
        <taxon>Fungi</taxon>
        <taxon>Dikarya</taxon>
        <taxon>Basidiomycota</taxon>
        <taxon>Agaricomycotina</taxon>
        <taxon>Agaricomycetes</taxon>
        <taxon>Agaricomycetidae</taxon>
        <taxon>Agaricales</taxon>
        <taxon>Agaricineae</taxon>
        <taxon>Hydnangiaceae</taxon>
        <taxon>Laccaria</taxon>
    </lineage>
</organism>
<dbReference type="SMART" id="SM00855">
    <property type="entry name" value="PGAM"/>
    <property type="match status" value="1"/>
</dbReference>
<gene>
    <name evidence="4" type="ORF">LACBIDRAFT_235554</name>
</gene>
<dbReference type="InterPro" id="IPR029033">
    <property type="entry name" value="His_PPase_superfam"/>
</dbReference>
<proteinExistence type="predicted"/>
<name>B0DAS3_LACBS</name>
<dbReference type="GO" id="GO:0003873">
    <property type="term" value="F:6-phosphofructo-2-kinase activity"/>
    <property type="evidence" value="ECO:0007669"/>
    <property type="project" value="InterPro"/>
</dbReference>
<evidence type="ECO:0000256" key="1">
    <source>
        <dbReference type="ARBA" id="ARBA00022741"/>
    </source>
</evidence>
<keyword evidence="1" id="KW-0547">Nucleotide-binding</keyword>
<protein>
    <submittedName>
        <fullName evidence="4">Predicted protein</fullName>
    </submittedName>
</protein>
<keyword evidence="2" id="KW-0067">ATP-binding</keyword>
<dbReference type="SUPFAM" id="SSF52540">
    <property type="entry name" value="P-loop containing nucleoside triphosphate hydrolases"/>
    <property type="match status" value="1"/>
</dbReference>
<dbReference type="Gene3D" id="3.40.50.1240">
    <property type="entry name" value="Phosphoglycerate mutase-like"/>
    <property type="match status" value="1"/>
</dbReference>
<dbReference type="HOGENOM" id="CLU_006383_0_0_1"/>
<dbReference type="GO" id="GO:0004331">
    <property type="term" value="F:fructose-2,6-bisphosphate 2-phosphatase activity"/>
    <property type="evidence" value="ECO:0007669"/>
    <property type="project" value="TreeGrafter"/>
</dbReference>
<dbReference type="InterPro" id="IPR003094">
    <property type="entry name" value="6Pfruct_kin"/>
</dbReference>
<evidence type="ECO:0000313" key="5">
    <source>
        <dbReference type="Proteomes" id="UP000001194"/>
    </source>
</evidence>
<feature type="domain" description="6-phosphofructo-2-kinase" evidence="3">
    <location>
        <begin position="13"/>
        <end position="228"/>
    </location>
</feature>
<keyword evidence="5" id="KW-1185">Reference proteome</keyword>
<dbReference type="InterPro" id="IPR027417">
    <property type="entry name" value="P-loop_NTPase"/>
</dbReference>
<dbReference type="Proteomes" id="UP000001194">
    <property type="component" value="Unassembled WGS sequence"/>
</dbReference>
<reference evidence="4 5" key="1">
    <citation type="journal article" date="2008" name="Nature">
        <title>The genome of Laccaria bicolor provides insights into mycorrhizal symbiosis.</title>
        <authorList>
            <person name="Martin F."/>
            <person name="Aerts A."/>
            <person name="Ahren D."/>
            <person name="Brun A."/>
            <person name="Danchin E.G.J."/>
            <person name="Duchaussoy F."/>
            <person name="Gibon J."/>
            <person name="Kohler A."/>
            <person name="Lindquist E."/>
            <person name="Pereda V."/>
            <person name="Salamov A."/>
            <person name="Shapiro H.J."/>
            <person name="Wuyts J."/>
            <person name="Blaudez D."/>
            <person name="Buee M."/>
            <person name="Brokstein P."/>
            <person name="Canbaeck B."/>
            <person name="Cohen D."/>
            <person name="Courty P.E."/>
            <person name="Coutinho P.M."/>
            <person name="Delaruelle C."/>
            <person name="Detter J.C."/>
            <person name="Deveau A."/>
            <person name="DiFazio S."/>
            <person name="Duplessis S."/>
            <person name="Fraissinet-Tachet L."/>
            <person name="Lucic E."/>
            <person name="Frey-Klett P."/>
            <person name="Fourrey C."/>
            <person name="Feussner I."/>
            <person name="Gay G."/>
            <person name="Grimwood J."/>
            <person name="Hoegger P.J."/>
            <person name="Jain P."/>
            <person name="Kilaru S."/>
            <person name="Labbe J."/>
            <person name="Lin Y.C."/>
            <person name="Legue V."/>
            <person name="Le Tacon F."/>
            <person name="Marmeisse R."/>
            <person name="Melayah D."/>
            <person name="Montanini B."/>
            <person name="Muratet M."/>
            <person name="Nehls U."/>
            <person name="Niculita-Hirzel H."/>
            <person name="Oudot-Le Secq M.P."/>
            <person name="Peter M."/>
            <person name="Quesneville H."/>
            <person name="Rajashekar B."/>
            <person name="Reich M."/>
            <person name="Rouhier N."/>
            <person name="Schmutz J."/>
            <person name="Yin T."/>
            <person name="Chalot M."/>
            <person name="Henrissat B."/>
            <person name="Kuees U."/>
            <person name="Lucas S."/>
            <person name="Van de Peer Y."/>
            <person name="Podila G.K."/>
            <person name="Polle A."/>
            <person name="Pukkila P.J."/>
            <person name="Richardson P.M."/>
            <person name="Rouze P."/>
            <person name="Sanders I.R."/>
            <person name="Stajich J.E."/>
            <person name="Tunlid A."/>
            <person name="Tuskan G."/>
            <person name="Grigoriev I.V."/>
        </authorList>
    </citation>
    <scope>NUCLEOTIDE SEQUENCE [LARGE SCALE GENOMIC DNA]</scope>
    <source>
        <strain evidence="5">S238N-H82 / ATCC MYA-4686</strain>
    </source>
</reference>
<dbReference type="PANTHER" id="PTHR10606">
    <property type="entry name" value="6-PHOSPHOFRUCTO-2-KINASE/FRUCTOSE-2,6-BISPHOSPHATASE"/>
    <property type="match status" value="1"/>
</dbReference>
<dbReference type="InterPro" id="IPR013078">
    <property type="entry name" value="His_Pase_superF_clade-1"/>
</dbReference>
<dbReference type="PRINTS" id="PR00991">
    <property type="entry name" value="6PFRUCTKNASE"/>
</dbReference>
<dbReference type="GO" id="GO:0006000">
    <property type="term" value="P:fructose metabolic process"/>
    <property type="evidence" value="ECO:0007669"/>
    <property type="project" value="InterPro"/>
</dbReference>
<dbReference type="InParanoid" id="B0DAS3"/>
<dbReference type="FunFam" id="3.40.50.300:FF:001280">
    <property type="entry name" value="Related to 6-phosphofructo-2-kinase"/>
    <property type="match status" value="1"/>
</dbReference>
<dbReference type="FunCoup" id="B0DAS3">
    <property type="interactions" value="181"/>
</dbReference>
<dbReference type="InterPro" id="IPR013079">
    <property type="entry name" value="6Phosfructo_kin"/>
</dbReference>
<dbReference type="CDD" id="cd07067">
    <property type="entry name" value="HP_PGM_like"/>
    <property type="match status" value="1"/>
</dbReference>
<dbReference type="GO" id="GO:0005829">
    <property type="term" value="C:cytosol"/>
    <property type="evidence" value="ECO:0007669"/>
    <property type="project" value="TreeGrafter"/>
</dbReference>
<dbReference type="AlphaFoldDB" id="B0DAS3"/>
<dbReference type="Pfam" id="PF01591">
    <property type="entry name" value="6PF2K"/>
    <property type="match status" value="1"/>
</dbReference>
<dbReference type="PIRSF" id="PIRSF000709">
    <property type="entry name" value="6PFK_2-Ptase"/>
    <property type="match status" value="1"/>
</dbReference>
<dbReference type="SUPFAM" id="SSF53254">
    <property type="entry name" value="Phosphoglycerate mutase-like"/>
    <property type="match status" value="1"/>
</dbReference>
<dbReference type="STRING" id="486041.B0DAS3"/>